<dbReference type="FunFam" id="1.10.3470.10:FF:000001">
    <property type="entry name" value="Vitamin B12 ABC transporter permease BtuC"/>
    <property type="match status" value="1"/>
</dbReference>
<feature type="transmembrane region" description="Helical" evidence="8">
    <location>
        <begin position="101"/>
        <end position="121"/>
    </location>
</feature>
<keyword evidence="4" id="KW-1003">Cell membrane</keyword>
<feature type="transmembrane region" description="Helical" evidence="8">
    <location>
        <begin position="201"/>
        <end position="219"/>
    </location>
</feature>
<evidence type="ECO:0000256" key="4">
    <source>
        <dbReference type="ARBA" id="ARBA00022475"/>
    </source>
</evidence>
<dbReference type="Proteomes" id="UP001297581">
    <property type="component" value="Unassembled WGS sequence"/>
</dbReference>
<dbReference type="PANTHER" id="PTHR30472">
    <property type="entry name" value="FERRIC ENTEROBACTIN TRANSPORT SYSTEM PERMEASE PROTEIN"/>
    <property type="match status" value="1"/>
</dbReference>
<dbReference type="AlphaFoldDB" id="A0AAJ1BHA3"/>
<evidence type="ECO:0000256" key="1">
    <source>
        <dbReference type="ARBA" id="ARBA00004651"/>
    </source>
</evidence>
<evidence type="ECO:0000256" key="8">
    <source>
        <dbReference type="SAM" id="Phobius"/>
    </source>
</evidence>
<evidence type="ECO:0000256" key="3">
    <source>
        <dbReference type="ARBA" id="ARBA00022448"/>
    </source>
</evidence>
<organism evidence="9 10">
    <name type="scientific">Shewanella zhuhaiensis</name>
    <dbReference type="NCBI Taxonomy" id="2919576"/>
    <lineage>
        <taxon>Bacteria</taxon>
        <taxon>Pseudomonadati</taxon>
        <taxon>Pseudomonadota</taxon>
        <taxon>Gammaproteobacteria</taxon>
        <taxon>Alteromonadales</taxon>
        <taxon>Shewanellaceae</taxon>
        <taxon>Shewanella</taxon>
    </lineage>
</organism>
<feature type="transmembrane region" description="Helical" evidence="8">
    <location>
        <begin position="127"/>
        <end position="145"/>
    </location>
</feature>
<evidence type="ECO:0000256" key="6">
    <source>
        <dbReference type="ARBA" id="ARBA00022989"/>
    </source>
</evidence>
<keyword evidence="10" id="KW-1185">Reference proteome</keyword>
<reference evidence="9 10" key="1">
    <citation type="submission" date="2022-02" db="EMBL/GenBank/DDBJ databases">
        <title>The genome sequence of Shewanella sp. 3B26.</title>
        <authorList>
            <person name="Du J."/>
        </authorList>
    </citation>
    <scope>NUCLEOTIDE SEQUENCE [LARGE SCALE GENOMIC DNA]</scope>
    <source>
        <strain evidence="9 10">3B26</strain>
    </source>
</reference>
<dbReference type="InterPro" id="IPR000522">
    <property type="entry name" value="ABC_transptr_permease_BtuC"/>
</dbReference>
<dbReference type="GO" id="GO:0033214">
    <property type="term" value="P:siderophore-iron import into cell"/>
    <property type="evidence" value="ECO:0007669"/>
    <property type="project" value="TreeGrafter"/>
</dbReference>
<keyword evidence="6 8" id="KW-1133">Transmembrane helix</keyword>
<feature type="transmembrane region" description="Helical" evidence="8">
    <location>
        <begin position="157"/>
        <end position="181"/>
    </location>
</feature>
<dbReference type="Pfam" id="PF01032">
    <property type="entry name" value="FecCD"/>
    <property type="match status" value="1"/>
</dbReference>
<dbReference type="GO" id="GO:0005886">
    <property type="term" value="C:plasma membrane"/>
    <property type="evidence" value="ECO:0007669"/>
    <property type="project" value="UniProtKB-SubCell"/>
</dbReference>
<gene>
    <name evidence="9" type="ORF">MJ923_10355</name>
</gene>
<name>A0AAJ1BHA3_9GAMM</name>
<dbReference type="SUPFAM" id="SSF81345">
    <property type="entry name" value="ABC transporter involved in vitamin B12 uptake, BtuC"/>
    <property type="match status" value="1"/>
</dbReference>
<comment type="caution">
    <text evidence="9">The sequence shown here is derived from an EMBL/GenBank/DDBJ whole genome shotgun (WGS) entry which is preliminary data.</text>
</comment>
<proteinExistence type="inferred from homology"/>
<feature type="transmembrane region" description="Helical" evidence="8">
    <location>
        <begin position="74"/>
        <end position="94"/>
    </location>
</feature>
<feature type="transmembrane region" description="Helical" evidence="8">
    <location>
        <begin position="290"/>
        <end position="308"/>
    </location>
</feature>
<dbReference type="CDD" id="cd06550">
    <property type="entry name" value="TM_ABC_iron-siderophores_like"/>
    <property type="match status" value="1"/>
</dbReference>
<evidence type="ECO:0000313" key="9">
    <source>
        <dbReference type="EMBL" id="MCH4294701.1"/>
    </source>
</evidence>
<dbReference type="Gene3D" id="1.10.3470.10">
    <property type="entry name" value="ABC transporter involved in vitamin B12 uptake, BtuC"/>
    <property type="match status" value="1"/>
</dbReference>
<evidence type="ECO:0000256" key="5">
    <source>
        <dbReference type="ARBA" id="ARBA00022692"/>
    </source>
</evidence>
<evidence type="ECO:0000313" key="10">
    <source>
        <dbReference type="Proteomes" id="UP001297581"/>
    </source>
</evidence>
<dbReference type="InterPro" id="IPR037294">
    <property type="entry name" value="ABC_BtuC-like"/>
</dbReference>
<feature type="transmembrane region" description="Helical" evidence="8">
    <location>
        <begin position="320"/>
        <end position="337"/>
    </location>
</feature>
<comment type="subcellular location">
    <subcellularLocation>
        <location evidence="1">Cell membrane</location>
        <topology evidence="1">Multi-pass membrane protein</topology>
    </subcellularLocation>
</comment>
<keyword evidence="5 8" id="KW-0812">Transmembrane</keyword>
<evidence type="ECO:0000256" key="2">
    <source>
        <dbReference type="ARBA" id="ARBA00007935"/>
    </source>
</evidence>
<keyword evidence="7 8" id="KW-0472">Membrane</keyword>
<accession>A0AAJ1BHA3</accession>
<keyword evidence="3" id="KW-0813">Transport</keyword>
<feature type="transmembrane region" description="Helical" evidence="8">
    <location>
        <begin position="250"/>
        <end position="278"/>
    </location>
</feature>
<dbReference type="PANTHER" id="PTHR30472:SF25">
    <property type="entry name" value="ABC TRANSPORTER PERMEASE PROTEIN MJ0876-RELATED"/>
    <property type="match status" value="1"/>
</dbReference>
<dbReference type="EMBL" id="JAKUDL010000003">
    <property type="protein sequence ID" value="MCH4294701.1"/>
    <property type="molecule type" value="Genomic_DNA"/>
</dbReference>
<evidence type="ECO:0000256" key="7">
    <source>
        <dbReference type="ARBA" id="ARBA00023136"/>
    </source>
</evidence>
<dbReference type="GO" id="GO:0022857">
    <property type="term" value="F:transmembrane transporter activity"/>
    <property type="evidence" value="ECO:0007669"/>
    <property type="project" value="InterPro"/>
</dbReference>
<protein>
    <submittedName>
        <fullName evidence="9">Iron ABC transporter permease</fullName>
    </submittedName>
</protein>
<sequence length="344" mass="35492">MQLAPTSSRKRLAVPLLLGLLGLCSLVSLSTGPLAIAPLHALGGLLDTLLPFELASLAPHERLIIENVRLPRTLLAMATGAILAMCGAVMQGLFRNPLADPGIIGVSSGAALGAAICLVLLPAAPAISVPVFAFVFGLATTVLIYKLASHRGGTSVVLLLLAGVAVAALAGAGIGLLNYIASDTALRDLSLWQMGAIAGANWHYAILTLVTVVLLYGLLRRDAKALDALLLGESEARHLGIDTQKLKRRLVVLCALGVGVAVAATGIIGFIGLVVPHLVRMISGASHQKLLLQSALAGALLLALADILARTLLAPAEMPVGLVTALLGAPFFIFLLLKQRHRLG</sequence>
<comment type="similarity">
    <text evidence="2">Belongs to the binding-protein-dependent transport system permease family. FecCD subfamily.</text>
</comment>
<dbReference type="RefSeq" id="WP_240591012.1">
    <property type="nucleotide sequence ID" value="NZ_JAKUDL010000003.1"/>
</dbReference>